<evidence type="ECO:0000313" key="1">
    <source>
        <dbReference type="EMBL" id="QBK87627.1"/>
    </source>
</evidence>
<protein>
    <submittedName>
        <fullName evidence="1">Uncharacterized protein</fullName>
    </submittedName>
</protein>
<gene>
    <name evidence="1" type="ORF">LCMAC201_05400</name>
</gene>
<accession>A0A481YXP8</accession>
<proteinExistence type="predicted"/>
<organism evidence="1">
    <name type="scientific">Marseillevirus LCMAC201</name>
    <dbReference type="NCBI Taxonomy" id="2506605"/>
    <lineage>
        <taxon>Viruses</taxon>
        <taxon>Varidnaviria</taxon>
        <taxon>Bamfordvirae</taxon>
        <taxon>Nucleocytoviricota</taxon>
        <taxon>Megaviricetes</taxon>
        <taxon>Pimascovirales</taxon>
        <taxon>Pimascovirales incertae sedis</taxon>
        <taxon>Marseilleviridae</taxon>
    </lineage>
</organism>
<dbReference type="EMBL" id="MK500363">
    <property type="protein sequence ID" value="QBK87627.1"/>
    <property type="molecule type" value="Genomic_DNA"/>
</dbReference>
<sequence length="75" mass="9099">MIDYFNYLIDYYGWHGDWTLNIVREGMLNFLKSRDLFDIDRLDIIVFGWEKHALTDTNPRSEIYEEIMELTGGYR</sequence>
<reference evidence="1" key="1">
    <citation type="journal article" date="2019" name="MBio">
        <title>Virus Genomes from Deep Sea Sediments Expand the Ocean Megavirome and Support Independent Origins of Viral Gigantism.</title>
        <authorList>
            <person name="Backstrom D."/>
            <person name="Yutin N."/>
            <person name="Jorgensen S.L."/>
            <person name="Dharamshi J."/>
            <person name="Homa F."/>
            <person name="Zaremba-Niedwiedzka K."/>
            <person name="Spang A."/>
            <person name="Wolf Y.I."/>
            <person name="Koonin E.V."/>
            <person name="Ettema T.J."/>
        </authorList>
    </citation>
    <scope>NUCLEOTIDE SEQUENCE</scope>
</reference>
<name>A0A481YXP8_9VIRU</name>